<name>A0A2K1IXI8_PHYPA</name>
<dbReference type="AlphaFoldDB" id="A0A2K1IXI8"/>
<dbReference type="EnsemblPlants" id="Pp3c19_7030V3.2">
    <property type="protein sequence ID" value="PAC:32939609.CDS.1"/>
    <property type="gene ID" value="Pp3c19_7030"/>
</dbReference>
<sequence>MSIVPCMSQYRRLRLFCACCEDPTFSKLSPSQSMPTRMVGSSWRRRKTAGKMFCSCVFVCERLCVPSRHDSVWALTHIENGDLSYGAAETVAQFQNFNVHYFH</sequence>
<dbReference type="EMBL" id="ABEU02000019">
    <property type="protein sequence ID" value="PNR33995.1"/>
    <property type="molecule type" value="Genomic_DNA"/>
</dbReference>
<dbReference type="InParanoid" id="A0A2K1IXI8"/>
<protein>
    <submittedName>
        <fullName evidence="1 2">Uncharacterized protein</fullName>
    </submittedName>
</protein>
<reference evidence="1 3" key="1">
    <citation type="journal article" date="2008" name="Science">
        <title>The Physcomitrella genome reveals evolutionary insights into the conquest of land by plants.</title>
        <authorList>
            <person name="Rensing S."/>
            <person name="Lang D."/>
            <person name="Zimmer A."/>
            <person name="Terry A."/>
            <person name="Salamov A."/>
            <person name="Shapiro H."/>
            <person name="Nishiyama T."/>
            <person name="Perroud P.-F."/>
            <person name="Lindquist E."/>
            <person name="Kamisugi Y."/>
            <person name="Tanahashi T."/>
            <person name="Sakakibara K."/>
            <person name="Fujita T."/>
            <person name="Oishi K."/>
            <person name="Shin-I T."/>
            <person name="Kuroki Y."/>
            <person name="Toyoda A."/>
            <person name="Suzuki Y."/>
            <person name="Hashimoto A."/>
            <person name="Yamaguchi K."/>
            <person name="Sugano A."/>
            <person name="Kohara Y."/>
            <person name="Fujiyama A."/>
            <person name="Anterola A."/>
            <person name="Aoki S."/>
            <person name="Ashton N."/>
            <person name="Barbazuk W.B."/>
            <person name="Barker E."/>
            <person name="Bennetzen J."/>
            <person name="Bezanilla M."/>
            <person name="Blankenship R."/>
            <person name="Cho S.H."/>
            <person name="Dutcher S."/>
            <person name="Estelle M."/>
            <person name="Fawcett J.A."/>
            <person name="Gundlach H."/>
            <person name="Hanada K."/>
            <person name="Heyl A."/>
            <person name="Hicks K.A."/>
            <person name="Hugh J."/>
            <person name="Lohr M."/>
            <person name="Mayer K."/>
            <person name="Melkozernov A."/>
            <person name="Murata T."/>
            <person name="Nelson D."/>
            <person name="Pils B."/>
            <person name="Prigge M."/>
            <person name="Reiss B."/>
            <person name="Renner T."/>
            <person name="Rombauts S."/>
            <person name="Rushton P."/>
            <person name="Sanderfoot A."/>
            <person name="Schween G."/>
            <person name="Shiu S.-H."/>
            <person name="Stueber K."/>
            <person name="Theodoulou F.L."/>
            <person name="Tu H."/>
            <person name="Van de Peer Y."/>
            <person name="Verrier P.J."/>
            <person name="Waters E."/>
            <person name="Wood A."/>
            <person name="Yang L."/>
            <person name="Cove D."/>
            <person name="Cuming A."/>
            <person name="Hasebe M."/>
            <person name="Lucas S."/>
            <person name="Mishler D.B."/>
            <person name="Reski R."/>
            <person name="Grigoriev I."/>
            <person name="Quatrano R.S."/>
            <person name="Boore J.L."/>
        </authorList>
    </citation>
    <scope>NUCLEOTIDE SEQUENCE [LARGE SCALE GENOMIC DNA]</scope>
    <source>
        <strain evidence="2 3">cv. Gransden 2004</strain>
    </source>
</reference>
<reference evidence="2" key="3">
    <citation type="submission" date="2020-12" db="UniProtKB">
        <authorList>
            <consortium name="EnsemblPlants"/>
        </authorList>
    </citation>
    <scope>IDENTIFICATION</scope>
</reference>
<dbReference type="EnsemblPlants" id="Pp3c19_7030V3.1">
    <property type="protein sequence ID" value="PAC:32939608.CDS.1"/>
    <property type="gene ID" value="Pp3c19_7030"/>
</dbReference>
<evidence type="ECO:0000313" key="2">
    <source>
        <dbReference type="EnsemblPlants" id="PAC:32939608.CDS.1"/>
    </source>
</evidence>
<organism evidence="1">
    <name type="scientific">Physcomitrium patens</name>
    <name type="common">Spreading-leaved earth moss</name>
    <name type="synonym">Physcomitrella patens</name>
    <dbReference type="NCBI Taxonomy" id="3218"/>
    <lineage>
        <taxon>Eukaryota</taxon>
        <taxon>Viridiplantae</taxon>
        <taxon>Streptophyta</taxon>
        <taxon>Embryophyta</taxon>
        <taxon>Bryophyta</taxon>
        <taxon>Bryophytina</taxon>
        <taxon>Bryopsida</taxon>
        <taxon>Funariidae</taxon>
        <taxon>Funariales</taxon>
        <taxon>Funariaceae</taxon>
        <taxon>Physcomitrium</taxon>
    </lineage>
</organism>
<keyword evidence="3" id="KW-1185">Reference proteome</keyword>
<reference evidence="1 3" key="2">
    <citation type="journal article" date="2018" name="Plant J.">
        <title>The Physcomitrella patens chromosome-scale assembly reveals moss genome structure and evolution.</title>
        <authorList>
            <person name="Lang D."/>
            <person name="Ullrich K.K."/>
            <person name="Murat F."/>
            <person name="Fuchs J."/>
            <person name="Jenkins J."/>
            <person name="Haas F.B."/>
            <person name="Piednoel M."/>
            <person name="Gundlach H."/>
            <person name="Van Bel M."/>
            <person name="Meyberg R."/>
            <person name="Vives C."/>
            <person name="Morata J."/>
            <person name="Symeonidi A."/>
            <person name="Hiss M."/>
            <person name="Muchero W."/>
            <person name="Kamisugi Y."/>
            <person name="Saleh O."/>
            <person name="Blanc G."/>
            <person name="Decker E.L."/>
            <person name="van Gessel N."/>
            <person name="Grimwood J."/>
            <person name="Hayes R.D."/>
            <person name="Graham S.W."/>
            <person name="Gunter L.E."/>
            <person name="McDaniel S.F."/>
            <person name="Hoernstein S.N.W."/>
            <person name="Larsson A."/>
            <person name="Li F.W."/>
            <person name="Perroud P.F."/>
            <person name="Phillips J."/>
            <person name="Ranjan P."/>
            <person name="Rokshar D.S."/>
            <person name="Rothfels C.J."/>
            <person name="Schneider L."/>
            <person name="Shu S."/>
            <person name="Stevenson D.W."/>
            <person name="Thummler F."/>
            <person name="Tillich M."/>
            <person name="Villarreal Aguilar J.C."/>
            <person name="Widiez T."/>
            <person name="Wong G.K."/>
            <person name="Wymore A."/>
            <person name="Zhang Y."/>
            <person name="Zimmer A.D."/>
            <person name="Quatrano R.S."/>
            <person name="Mayer K.F.X."/>
            <person name="Goodstein D."/>
            <person name="Casacuberta J.M."/>
            <person name="Vandepoele K."/>
            <person name="Reski R."/>
            <person name="Cuming A.C."/>
            <person name="Tuskan G.A."/>
            <person name="Maumus F."/>
            <person name="Salse J."/>
            <person name="Schmutz J."/>
            <person name="Rensing S.A."/>
        </authorList>
    </citation>
    <scope>NUCLEOTIDE SEQUENCE [LARGE SCALE GENOMIC DNA]</scope>
    <source>
        <strain evidence="2 3">cv. Gransden 2004</strain>
    </source>
</reference>
<evidence type="ECO:0000313" key="3">
    <source>
        <dbReference type="Proteomes" id="UP000006727"/>
    </source>
</evidence>
<accession>A0A2K1IXI8</accession>
<dbReference type="Gramene" id="Pp3c19_7030V3.2">
    <property type="protein sequence ID" value="PAC:32939609.CDS.1"/>
    <property type="gene ID" value="Pp3c19_7030"/>
</dbReference>
<proteinExistence type="predicted"/>
<dbReference type="Proteomes" id="UP000006727">
    <property type="component" value="Chromosome 19"/>
</dbReference>
<gene>
    <name evidence="1" type="ORF">PHYPA_023811</name>
</gene>
<dbReference type="PaxDb" id="3218-PP1S234_7V6.1"/>
<dbReference type="Gramene" id="Pp3c19_7030V3.1">
    <property type="protein sequence ID" value="PAC:32939608.CDS.1"/>
    <property type="gene ID" value="Pp3c19_7030"/>
</dbReference>
<evidence type="ECO:0000313" key="1">
    <source>
        <dbReference type="EMBL" id="PNR33995.1"/>
    </source>
</evidence>